<evidence type="ECO:0000256" key="15">
    <source>
        <dbReference type="ARBA" id="ARBA00054104"/>
    </source>
</evidence>
<comment type="similarity">
    <text evidence="1">Belongs to the protein kinase superfamily. CMGC Ser/Thr protein kinase family. CDC2/CDKX subfamily.</text>
</comment>
<keyword evidence="7" id="KW-0418">Kinase</keyword>
<dbReference type="InterPro" id="IPR008271">
    <property type="entry name" value="Ser/Thr_kinase_AS"/>
</dbReference>
<evidence type="ECO:0000256" key="6">
    <source>
        <dbReference type="ARBA" id="ARBA00022741"/>
    </source>
</evidence>
<evidence type="ECO:0000256" key="11">
    <source>
        <dbReference type="ARBA" id="ARBA00041902"/>
    </source>
</evidence>
<keyword evidence="8 17" id="KW-0067">ATP-binding</keyword>
<dbReference type="PANTHER" id="PTHR24056:SF254">
    <property type="entry name" value="CYCLIN-DEPENDENT KINASE 2"/>
    <property type="match status" value="1"/>
</dbReference>
<evidence type="ECO:0000256" key="12">
    <source>
        <dbReference type="ARBA" id="ARBA00042858"/>
    </source>
</evidence>
<evidence type="ECO:0000256" key="1">
    <source>
        <dbReference type="ARBA" id="ARBA00006485"/>
    </source>
</evidence>
<dbReference type="GO" id="GO:0010468">
    <property type="term" value="P:regulation of gene expression"/>
    <property type="evidence" value="ECO:0007669"/>
    <property type="project" value="TreeGrafter"/>
</dbReference>
<evidence type="ECO:0000256" key="8">
    <source>
        <dbReference type="ARBA" id="ARBA00022840"/>
    </source>
</evidence>
<dbReference type="InterPro" id="IPR017441">
    <property type="entry name" value="Protein_kinase_ATP_BS"/>
</dbReference>
<dbReference type="GO" id="GO:0005634">
    <property type="term" value="C:nucleus"/>
    <property type="evidence" value="ECO:0007669"/>
    <property type="project" value="TreeGrafter"/>
</dbReference>
<dbReference type="InterPro" id="IPR050108">
    <property type="entry name" value="CDK"/>
</dbReference>
<comment type="catalytic activity">
    <reaction evidence="13">
        <text>L-threonyl-[protein] + ATP = O-phospho-L-threonyl-[protein] + ADP + H(+)</text>
        <dbReference type="Rhea" id="RHEA:46608"/>
        <dbReference type="Rhea" id="RHEA-COMP:11060"/>
        <dbReference type="Rhea" id="RHEA-COMP:11605"/>
        <dbReference type="ChEBI" id="CHEBI:15378"/>
        <dbReference type="ChEBI" id="CHEBI:30013"/>
        <dbReference type="ChEBI" id="CHEBI:30616"/>
        <dbReference type="ChEBI" id="CHEBI:61977"/>
        <dbReference type="ChEBI" id="CHEBI:456216"/>
        <dbReference type="EC" id="2.7.11.22"/>
    </reaction>
</comment>
<evidence type="ECO:0000313" key="21">
    <source>
        <dbReference type="Proteomes" id="UP001162131"/>
    </source>
</evidence>
<dbReference type="GO" id="GO:0000082">
    <property type="term" value="P:G1/S transition of mitotic cell cycle"/>
    <property type="evidence" value="ECO:0007669"/>
    <property type="project" value="TreeGrafter"/>
</dbReference>
<dbReference type="GO" id="GO:0010389">
    <property type="term" value="P:regulation of G2/M transition of mitotic cell cycle"/>
    <property type="evidence" value="ECO:0007669"/>
    <property type="project" value="TreeGrafter"/>
</dbReference>
<evidence type="ECO:0000256" key="16">
    <source>
        <dbReference type="ARBA" id="ARBA00065691"/>
    </source>
</evidence>
<dbReference type="SMART" id="SM00220">
    <property type="entry name" value="S_TKc"/>
    <property type="match status" value="1"/>
</dbReference>
<dbReference type="GO" id="GO:0000307">
    <property type="term" value="C:cyclin-dependent protein kinase holoenzyme complex"/>
    <property type="evidence" value="ECO:0007669"/>
    <property type="project" value="TreeGrafter"/>
</dbReference>
<dbReference type="SUPFAM" id="SSF56112">
    <property type="entry name" value="Protein kinase-like (PK-like)"/>
    <property type="match status" value="1"/>
</dbReference>
<evidence type="ECO:0000256" key="7">
    <source>
        <dbReference type="ARBA" id="ARBA00022777"/>
    </source>
</evidence>
<keyword evidence="21" id="KW-1185">Reference proteome</keyword>
<comment type="caution">
    <text evidence="20">The sequence shown here is derived from an EMBL/GenBank/DDBJ whole genome shotgun (WGS) entry which is preliminary data.</text>
</comment>
<evidence type="ECO:0000256" key="14">
    <source>
        <dbReference type="ARBA" id="ARBA00048367"/>
    </source>
</evidence>
<evidence type="ECO:0000256" key="10">
    <source>
        <dbReference type="ARBA" id="ARBA00039612"/>
    </source>
</evidence>
<evidence type="ECO:0000256" key="13">
    <source>
        <dbReference type="ARBA" id="ARBA00047811"/>
    </source>
</evidence>
<dbReference type="FunFam" id="3.30.200.20:FF:000027">
    <property type="entry name" value="Putative Cyclin-dependent kinase 1"/>
    <property type="match status" value="1"/>
</dbReference>
<dbReference type="GO" id="GO:0005737">
    <property type="term" value="C:cytoplasm"/>
    <property type="evidence" value="ECO:0007669"/>
    <property type="project" value="TreeGrafter"/>
</dbReference>
<name>A0AAU9IZI8_9CILI</name>
<sequence>MEISQDNRYQKIEKVGEGTYGVVYKALDIQSQSIVALKKIRLESEDEGVPSTTIREISLLKELRHPNIVQLQDIVFTSNKLYLIFEFLNHDLRRHMDSVGMLEEEKIKSYLYQLLQGLYYCHCRRVIHRDLKPQNLLIDKGETLKLADFGLARAFGLPMKTYTHEVVTLWYRAPEILLGAKQYSVPVDIWSVGCIFAEMVQKRPLFTGDSEIDQLFKIFKVLGTPTDQVFPGVTSFADFKPTFPKWRGESLRTLVPNISEDGLDLLSSMICYDPSKRISAKNALKHPYFSDLDCSLLQMYERR</sequence>
<evidence type="ECO:0000256" key="18">
    <source>
        <dbReference type="RuleBase" id="RU000304"/>
    </source>
</evidence>
<evidence type="ECO:0000256" key="17">
    <source>
        <dbReference type="PROSITE-ProRule" id="PRU10141"/>
    </source>
</evidence>
<dbReference type="FunFam" id="1.10.510.10:FF:000706">
    <property type="entry name" value="Cyclin-dependent kinase 1"/>
    <property type="match status" value="1"/>
</dbReference>
<dbReference type="Pfam" id="PF00069">
    <property type="entry name" value="Pkinase"/>
    <property type="match status" value="1"/>
</dbReference>
<dbReference type="PROSITE" id="PS50011">
    <property type="entry name" value="PROTEIN_KINASE_DOM"/>
    <property type="match status" value="1"/>
</dbReference>
<accession>A0AAU9IZI8</accession>
<evidence type="ECO:0000256" key="9">
    <source>
        <dbReference type="ARBA" id="ARBA00038543"/>
    </source>
</evidence>
<dbReference type="PROSITE" id="PS00108">
    <property type="entry name" value="PROTEIN_KINASE_ST"/>
    <property type="match status" value="1"/>
</dbReference>
<gene>
    <name evidence="20" type="ORF">BSTOLATCC_MIC20923</name>
</gene>
<dbReference type="AlphaFoldDB" id="A0AAU9IZI8"/>
<feature type="domain" description="Protein kinase" evidence="19">
    <location>
        <begin position="9"/>
        <end position="289"/>
    </location>
</feature>
<dbReference type="InterPro" id="IPR011009">
    <property type="entry name" value="Kinase-like_dom_sf"/>
</dbReference>
<evidence type="ECO:0000313" key="20">
    <source>
        <dbReference type="EMBL" id="CAG9318449.1"/>
    </source>
</evidence>
<dbReference type="Gene3D" id="3.30.200.20">
    <property type="entry name" value="Phosphorylase Kinase, domain 1"/>
    <property type="match status" value="1"/>
</dbReference>
<evidence type="ECO:0000256" key="5">
    <source>
        <dbReference type="ARBA" id="ARBA00022679"/>
    </source>
</evidence>
<keyword evidence="4" id="KW-0597">Phosphoprotein</keyword>
<dbReference type="GO" id="GO:0030332">
    <property type="term" value="F:cyclin binding"/>
    <property type="evidence" value="ECO:0007669"/>
    <property type="project" value="TreeGrafter"/>
</dbReference>
<protein>
    <recommendedName>
        <fullName evidence="10">Cyclin-dependent kinase 2 homolog</fullName>
        <ecNumber evidence="2">2.7.11.22</ecNumber>
    </recommendedName>
    <alternativeName>
        <fullName evidence="11">Cell division control protein 2 homolog</fullName>
    </alternativeName>
    <alternativeName>
        <fullName evidence="12">cdc2-related kinase 2</fullName>
    </alternativeName>
</protein>
<keyword evidence="6 17" id="KW-0547">Nucleotide-binding</keyword>
<feature type="binding site" evidence="17">
    <location>
        <position position="38"/>
    </location>
    <ligand>
        <name>ATP</name>
        <dbReference type="ChEBI" id="CHEBI:30616"/>
    </ligand>
</feature>
<dbReference type="GO" id="GO:0007165">
    <property type="term" value="P:signal transduction"/>
    <property type="evidence" value="ECO:0007669"/>
    <property type="project" value="TreeGrafter"/>
</dbReference>
<evidence type="ECO:0000256" key="3">
    <source>
        <dbReference type="ARBA" id="ARBA00022527"/>
    </source>
</evidence>
<dbReference type="EC" id="2.7.11.22" evidence="2"/>
<comment type="subunit">
    <text evidence="16">Forms a stable but non-covalent complex with a regulatory subunit and with a cyclin. Interacts with cks-1.</text>
</comment>
<dbReference type="CDD" id="cd07835">
    <property type="entry name" value="STKc_CDK1_CdkB_like"/>
    <property type="match status" value="1"/>
</dbReference>
<dbReference type="EMBL" id="CAJZBQ010000020">
    <property type="protein sequence ID" value="CAG9318449.1"/>
    <property type="molecule type" value="Genomic_DNA"/>
</dbReference>
<evidence type="ECO:0000256" key="2">
    <source>
        <dbReference type="ARBA" id="ARBA00012425"/>
    </source>
</evidence>
<organism evidence="20 21">
    <name type="scientific">Blepharisma stoltei</name>
    <dbReference type="NCBI Taxonomy" id="1481888"/>
    <lineage>
        <taxon>Eukaryota</taxon>
        <taxon>Sar</taxon>
        <taxon>Alveolata</taxon>
        <taxon>Ciliophora</taxon>
        <taxon>Postciliodesmatophora</taxon>
        <taxon>Heterotrichea</taxon>
        <taxon>Heterotrichida</taxon>
        <taxon>Blepharismidae</taxon>
        <taxon>Blepharisma</taxon>
    </lineage>
</organism>
<evidence type="ECO:0000259" key="19">
    <source>
        <dbReference type="PROSITE" id="PS50011"/>
    </source>
</evidence>
<comment type="function">
    <text evidence="15">Plays a key role in the control of the eukaryotic cell cycle. Required for entry into S-phase and mitosis. Acts as a component of the kinase complex that phosphorylates the repetitive C-terminus of RNA polymerase II. May function in concert with npp-16 to arrest prophase blastomeres in response to anoxia.</text>
</comment>
<dbReference type="Gene3D" id="1.10.510.10">
    <property type="entry name" value="Transferase(Phosphotransferase) domain 1"/>
    <property type="match status" value="1"/>
</dbReference>
<dbReference type="GO" id="GO:0005524">
    <property type="term" value="F:ATP binding"/>
    <property type="evidence" value="ECO:0007669"/>
    <property type="project" value="UniProtKB-UniRule"/>
</dbReference>
<dbReference type="Proteomes" id="UP001162131">
    <property type="component" value="Unassembled WGS sequence"/>
</dbReference>
<proteinExistence type="inferred from homology"/>
<keyword evidence="3 18" id="KW-0723">Serine/threonine-protein kinase</keyword>
<comment type="catalytic activity">
    <reaction evidence="14">
        <text>L-seryl-[protein] + ATP = O-phospho-L-seryl-[protein] + ADP + H(+)</text>
        <dbReference type="Rhea" id="RHEA:17989"/>
        <dbReference type="Rhea" id="RHEA-COMP:9863"/>
        <dbReference type="Rhea" id="RHEA-COMP:11604"/>
        <dbReference type="ChEBI" id="CHEBI:15378"/>
        <dbReference type="ChEBI" id="CHEBI:29999"/>
        <dbReference type="ChEBI" id="CHEBI:30616"/>
        <dbReference type="ChEBI" id="CHEBI:83421"/>
        <dbReference type="ChEBI" id="CHEBI:456216"/>
        <dbReference type="EC" id="2.7.11.22"/>
    </reaction>
</comment>
<reference evidence="20" key="1">
    <citation type="submission" date="2021-09" db="EMBL/GenBank/DDBJ databases">
        <authorList>
            <consortium name="AG Swart"/>
            <person name="Singh M."/>
            <person name="Singh A."/>
            <person name="Seah K."/>
            <person name="Emmerich C."/>
        </authorList>
    </citation>
    <scope>NUCLEOTIDE SEQUENCE</scope>
    <source>
        <strain evidence="20">ATCC30299</strain>
    </source>
</reference>
<comment type="subunit">
    <text evidence="9">May form a complex composed of at least the catalytic subunit CRK2 and a cyclin.</text>
</comment>
<keyword evidence="5" id="KW-0808">Transferase</keyword>
<evidence type="ECO:0000256" key="4">
    <source>
        <dbReference type="ARBA" id="ARBA00022553"/>
    </source>
</evidence>
<dbReference type="GO" id="GO:0004693">
    <property type="term" value="F:cyclin-dependent protein serine/threonine kinase activity"/>
    <property type="evidence" value="ECO:0007669"/>
    <property type="project" value="UniProtKB-EC"/>
</dbReference>
<dbReference type="PANTHER" id="PTHR24056">
    <property type="entry name" value="CELL DIVISION PROTEIN KINASE"/>
    <property type="match status" value="1"/>
</dbReference>
<dbReference type="PROSITE" id="PS00107">
    <property type="entry name" value="PROTEIN_KINASE_ATP"/>
    <property type="match status" value="1"/>
</dbReference>
<dbReference type="InterPro" id="IPR000719">
    <property type="entry name" value="Prot_kinase_dom"/>
</dbReference>